<dbReference type="Pfam" id="PF00071">
    <property type="entry name" value="Ras"/>
    <property type="match status" value="1"/>
</dbReference>
<dbReference type="SMART" id="SM00173">
    <property type="entry name" value="RAS"/>
    <property type="match status" value="1"/>
</dbReference>
<dbReference type="AlphaFoldDB" id="A0A9Q0RD23"/>
<evidence type="ECO:0000256" key="1">
    <source>
        <dbReference type="ARBA" id="ARBA00022741"/>
    </source>
</evidence>
<dbReference type="InterPro" id="IPR027417">
    <property type="entry name" value="P-loop_NTPase"/>
</dbReference>
<keyword evidence="4" id="KW-1185">Reference proteome</keyword>
<name>A0A9Q0RD23_ANAIG</name>
<evidence type="ECO:0000256" key="2">
    <source>
        <dbReference type="SAM" id="MobiDB-lite"/>
    </source>
</evidence>
<dbReference type="GO" id="GO:0003924">
    <property type="term" value="F:GTPase activity"/>
    <property type="evidence" value="ECO:0007669"/>
    <property type="project" value="InterPro"/>
</dbReference>
<feature type="compositionally biased region" description="Polar residues" evidence="2">
    <location>
        <begin position="157"/>
        <end position="167"/>
    </location>
</feature>
<dbReference type="PROSITE" id="PS51421">
    <property type="entry name" value="RAS"/>
    <property type="match status" value="1"/>
</dbReference>
<dbReference type="SMART" id="SM00175">
    <property type="entry name" value="RAB"/>
    <property type="match status" value="1"/>
</dbReference>
<dbReference type="PRINTS" id="PR00449">
    <property type="entry name" value="RASTRNSFRMNG"/>
</dbReference>
<dbReference type="PANTHER" id="PTHR47978">
    <property type="match status" value="1"/>
</dbReference>
<keyword evidence="1" id="KW-0547">Nucleotide-binding</keyword>
<protein>
    <submittedName>
        <fullName evidence="3">Rab4 protein</fullName>
    </submittedName>
</protein>
<dbReference type="SMART" id="SM00174">
    <property type="entry name" value="RHO"/>
    <property type="match status" value="1"/>
</dbReference>
<organism evidence="3 4">
    <name type="scientific">Anaeramoeba ignava</name>
    <name type="common">Anaerobic marine amoeba</name>
    <dbReference type="NCBI Taxonomy" id="1746090"/>
    <lineage>
        <taxon>Eukaryota</taxon>
        <taxon>Metamonada</taxon>
        <taxon>Anaeramoebidae</taxon>
        <taxon>Anaeramoeba</taxon>
    </lineage>
</organism>
<dbReference type="InterPro" id="IPR001806">
    <property type="entry name" value="Small_GTPase"/>
</dbReference>
<proteinExistence type="predicted"/>
<gene>
    <name evidence="3" type="ORF">M0811_00923</name>
</gene>
<dbReference type="SUPFAM" id="SSF52540">
    <property type="entry name" value="P-loop containing nucleoside triphosphate hydrolases"/>
    <property type="match status" value="1"/>
</dbReference>
<dbReference type="InterPro" id="IPR005225">
    <property type="entry name" value="Small_GTP-bd"/>
</dbReference>
<dbReference type="NCBIfam" id="TIGR00231">
    <property type="entry name" value="small_GTP"/>
    <property type="match status" value="1"/>
</dbReference>
<accession>A0A9Q0RD23</accession>
<dbReference type="Proteomes" id="UP001149090">
    <property type="component" value="Unassembled WGS sequence"/>
</dbReference>
<dbReference type="EMBL" id="JAPDFW010000070">
    <property type="protein sequence ID" value="KAJ5074294.1"/>
    <property type="molecule type" value="Genomic_DNA"/>
</dbReference>
<dbReference type="OrthoDB" id="25896at2759"/>
<dbReference type="PROSITE" id="PS51419">
    <property type="entry name" value="RAB"/>
    <property type="match status" value="1"/>
</dbReference>
<dbReference type="Gene3D" id="3.40.50.300">
    <property type="entry name" value="P-loop containing nucleotide triphosphate hydrolases"/>
    <property type="match status" value="1"/>
</dbReference>
<dbReference type="CDD" id="cd00154">
    <property type="entry name" value="Rab"/>
    <property type="match status" value="1"/>
</dbReference>
<feature type="region of interest" description="Disordered" evidence="2">
    <location>
        <begin position="157"/>
        <end position="184"/>
    </location>
</feature>
<evidence type="ECO:0000313" key="4">
    <source>
        <dbReference type="Proteomes" id="UP001149090"/>
    </source>
</evidence>
<dbReference type="GO" id="GO:0005525">
    <property type="term" value="F:GTP binding"/>
    <property type="evidence" value="ECO:0007669"/>
    <property type="project" value="InterPro"/>
</dbReference>
<reference evidence="3" key="1">
    <citation type="submission" date="2022-10" db="EMBL/GenBank/DDBJ databases">
        <title>Novel sulphate-reducing endosymbionts in the free-living metamonad Anaeramoeba.</title>
        <authorList>
            <person name="Jerlstrom-Hultqvist J."/>
            <person name="Cepicka I."/>
            <person name="Gallot-Lavallee L."/>
            <person name="Salas-Leiva D."/>
            <person name="Curtis B.A."/>
            <person name="Zahonova K."/>
            <person name="Pipaliya S."/>
            <person name="Dacks J."/>
            <person name="Roger A.J."/>
        </authorList>
    </citation>
    <scope>NUCLEOTIDE SEQUENCE</scope>
    <source>
        <strain evidence="3">BMAN</strain>
    </source>
</reference>
<comment type="caution">
    <text evidence="3">The sequence shown here is derived from an EMBL/GenBank/DDBJ whole genome shotgun (WGS) entry which is preliminary data.</text>
</comment>
<evidence type="ECO:0000313" key="3">
    <source>
        <dbReference type="EMBL" id="KAJ5074294.1"/>
    </source>
</evidence>
<sequence>MKRLVSDTFDEFEDRTKPTNLCFNTKQYESKDGKKYSFGIWDTAGEEEFDSISTFYYRGAGCALLVYDITNRKSYDGLSRFLSKLTVTNPEAILVIIGSKLDLVESDPNLRKVTTEEANQKAKTLKSMFFEVSSKTGENVQELWKKIGISYESTLQTQNPTPIQNKKPSSRIDLKKGKKKKKRC</sequence>